<protein>
    <submittedName>
        <fullName evidence="1">Uncharacterized protein</fullName>
    </submittedName>
</protein>
<gene>
    <name evidence="1" type="ORF">D5H75_00315</name>
</gene>
<reference evidence="1 2" key="1">
    <citation type="submission" date="2018-09" db="EMBL/GenBank/DDBJ databases">
        <title>YIM 75507 draft genome.</title>
        <authorList>
            <person name="Tang S."/>
            <person name="Feng Y."/>
        </authorList>
    </citation>
    <scope>NUCLEOTIDE SEQUENCE [LARGE SCALE GENOMIC DNA]</scope>
    <source>
        <strain evidence="1 2">YIM 75507</strain>
    </source>
</reference>
<dbReference type="RefSeq" id="WP_119924284.1">
    <property type="nucleotide sequence ID" value="NZ_QZEY01000001.1"/>
</dbReference>
<organism evidence="1 2">
    <name type="scientific">Bailinhaonella thermotolerans</name>
    <dbReference type="NCBI Taxonomy" id="1070861"/>
    <lineage>
        <taxon>Bacteria</taxon>
        <taxon>Bacillati</taxon>
        <taxon>Actinomycetota</taxon>
        <taxon>Actinomycetes</taxon>
        <taxon>Streptosporangiales</taxon>
        <taxon>Streptosporangiaceae</taxon>
        <taxon>Bailinhaonella</taxon>
    </lineage>
</organism>
<accession>A0A3A4AXD1</accession>
<dbReference type="Proteomes" id="UP000265768">
    <property type="component" value="Unassembled WGS sequence"/>
</dbReference>
<dbReference type="AlphaFoldDB" id="A0A3A4AXD1"/>
<dbReference type="EMBL" id="QZEY01000001">
    <property type="protein sequence ID" value="RJL35312.1"/>
    <property type="molecule type" value="Genomic_DNA"/>
</dbReference>
<comment type="caution">
    <text evidence="1">The sequence shown here is derived from an EMBL/GenBank/DDBJ whole genome shotgun (WGS) entry which is preliminary data.</text>
</comment>
<keyword evidence="2" id="KW-1185">Reference proteome</keyword>
<sequence>MAEPPELVYSWVVDVSDDPRVKSMDRPGLAWFRDVVYLFYRQAGSDELRYCTSADGMLWSASQSLTAKTGLTGIDTPVPVVVGDRLAVIVRGTPRQETHSMWLSSTLDGDTWTEGSRVPALTSHQPAPVVFLEELYLFYRGASAAGTVYVLVGDGERWLRPEQNLTALDERCRTKTTPFPVVFEDRLHVLAHRPSDDRPWHLSAGNGWDWSDFGLLGEGPSLMPPTAAVHGSALYAFVTDGQGEGRERLAVAVRRRPDGPWSAPVRLPQPLTGPAVPMVLPDRLAVVAHSLSQQAYMIVGTTDGTTWRYEIGPSVVSDAASPPAVLPRGYHATLAHQDAGHAIHTRDVLAPDPWGFPARDVPGALGRIRETGEYRVTLFDNFVSSLPNHLQSMVRYRDRYVLSRSASAGEPGWVHLTPLDLEGPLPYSFPLPENDLDHPGGCQVLGDYLVLAAENADRGVVLCYDLRPTASGALPIQVGAPIRAPKRAGAAGLTTIGTGADRRYLLGVYDDGEVTFLESTRAPLWSPDCRFTERFRARTGSPGPDSMALLTDTSGAVHLLSLTSTGSVGSYADVLYRYDVDLDARTLTKKQEYPKTTVSGGTTAWLHFRFGAGVYLAAPDRIELLCSQRNPSHFYRHDQLSFNVFPPK</sequence>
<evidence type="ECO:0000313" key="2">
    <source>
        <dbReference type="Proteomes" id="UP000265768"/>
    </source>
</evidence>
<evidence type="ECO:0000313" key="1">
    <source>
        <dbReference type="EMBL" id="RJL35312.1"/>
    </source>
</evidence>
<name>A0A3A4AXD1_9ACTN</name>
<dbReference type="OrthoDB" id="5165592at2"/>
<dbReference type="SUPFAM" id="SSF89372">
    <property type="entry name" value="Fucose-specific lectin"/>
    <property type="match status" value="2"/>
</dbReference>
<proteinExistence type="predicted"/>